<protein>
    <submittedName>
        <fullName evidence="4">GMC oxidoreductase</fullName>
    </submittedName>
</protein>
<dbReference type="PANTHER" id="PTHR11552">
    <property type="entry name" value="GLUCOSE-METHANOL-CHOLINE GMC OXIDOREDUCTASE"/>
    <property type="match status" value="1"/>
</dbReference>
<evidence type="ECO:0000313" key="5">
    <source>
        <dbReference type="Proteomes" id="UP000054279"/>
    </source>
</evidence>
<accession>A0A0C9V154</accession>
<dbReference type="AlphaFoldDB" id="A0A0C9V154"/>
<gene>
    <name evidence="4" type="ORF">M422DRAFT_267258</name>
</gene>
<dbReference type="Pfam" id="PF00732">
    <property type="entry name" value="GMC_oxred_N"/>
    <property type="match status" value="1"/>
</dbReference>
<evidence type="ECO:0000313" key="4">
    <source>
        <dbReference type="EMBL" id="KIJ31175.1"/>
    </source>
</evidence>
<dbReference type="SUPFAM" id="SSF54373">
    <property type="entry name" value="FAD-linked reductases, C-terminal domain"/>
    <property type="match status" value="1"/>
</dbReference>
<comment type="similarity">
    <text evidence="1">Belongs to the GMC oxidoreductase family.</text>
</comment>
<sequence>MRAPCDMATYHSKLKLPNWTSLLIPSPYMLHRADDLRAFVCVKYSPARLLLDLVELPDQRLYHDRPHLTTIDGLLLLHFLIPVTFIHVGPNQEIQVQRLRLQFSETLAGWIAIVNVIRYTQEEAAPAEWIGYDYDAIPSTRNYLEQPFLYPQLFEAEKAGRELSRHHCQLRASVWPFSAADVSTVRVLLIERGSAYDTLGKPCTAHQRPMHRQQVHISPHRERSKPRRQSRSGNVRWRFAGDYNAWSKMGQSQWDYDKSKDFFTKSEKSLNRDEDHRGKDGSWLNGTFSDYASRVLRPMTRTAGPTHAALISLLRLSPFRPPAVPPNLNISTNTIATRIVFDVGAQKSRVNGVKKRKANARNGQPRTYFAKARRKAVLCCGALATLQPPMLSGIGSEDRLKKRGVKAVVHSPGVGSNLVFPLQDSLRILTRMPWVAIVELLRYLLSKRSLFRSPFVRTIIFLPTRLLSSVGIIMPYGASDLDISKPENVPDIQIKLIPVSGIDGPSEATSGVCTFMVCLLRPKSVGSVRLASADSCE</sequence>
<dbReference type="Gene3D" id="3.50.50.60">
    <property type="entry name" value="FAD/NAD(P)-binding domain"/>
    <property type="match status" value="1"/>
</dbReference>
<dbReference type="HOGENOM" id="CLU_507312_0_0_1"/>
<dbReference type="InterPro" id="IPR036188">
    <property type="entry name" value="FAD/NAD-bd_sf"/>
</dbReference>
<dbReference type="GO" id="GO:0050660">
    <property type="term" value="F:flavin adenine dinucleotide binding"/>
    <property type="evidence" value="ECO:0007669"/>
    <property type="project" value="InterPro"/>
</dbReference>
<dbReference type="PANTHER" id="PTHR11552:SF219">
    <property type="entry name" value="GLUCOSE-METHANOL-CHOLINE OXIDOREDUCTASE N-TERMINAL DOMAIN-CONTAINING PROTEIN"/>
    <property type="match status" value="1"/>
</dbReference>
<organism evidence="4 5">
    <name type="scientific">Sphaerobolus stellatus (strain SS14)</name>
    <dbReference type="NCBI Taxonomy" id="990650"/>
    <lineage>
        <taxon>Eukaryota</taxon>
        <taxon>Fungi</taxon>
        <taxon>Dikarya</taxon>
        <taxon>Basidiomycota</taxon>
        <taxon>Agaricomycotina</taxon>
        <taxon>Agaricomycetes</taxon>
        <taxon>Phallomycetidae</taxon>
        <taxon>Geastrales</taxon>
        <taxon>Sphaerobolaceae</taxon>
        <taxon>Sphaerobolus</taxon>
    </lineage>
</organism>
<dbReference type="EMBL" id="KN837247">
    <property type="protein sequence ID" value="KIJ31175.1"/>
    <property type="molecule type" value="Genomic_DNA"/>
</dbReference>
<evidence type="ECO:0000256" key="2">
    <source>
        <dbReference type="SAM" id="MobiDB-lite"/>
    </source>
</evidence>
<dbReference type="SUPFAM" id="SSF51905">
    <property type="entry name" value="FAD/NAD(P)-binding domain"/>
    <property type="match status" value="1"/>
</dbReference>
<feature type="region of interest" description="Disordered" evidence="2">
    <location>
        <begin position="202"/>
        <end position="233"/>
    </location>
</feature>
<dbReference type="InterPro" id="IPR000172">
    <property type="entry name" value="GMC_OxRdtase_N"/>
</dbReference>
<name>A0A0C9V154_SPHS4</name>
<evidence type="ECO:0000256" key="1">
    <source>
        <dbReference type="ARBA" id="ARBA00010790"/>
    </source>
</evidence>
<keyword evidence="5" id="KW-1185">Reference proteome</keyword>
<dbReference type="InterPro" id="IPR012132">
    <property type="entry name" value="GMC_OxRdtase"/>
</dbReference>
<dbReference type="GO" id="GO:0016614">
    <property type="term" value="F:oxidoreductase activity, acting on CH-OH group of donors"/>
    <property type="evidence" value="ECO:0007669"/>
    <property type="project" value="InterPro"/>
</dbReference>
<reference evidence="4 5" key="1">
    <citation type="submission" date="2014-06" db="EMBL/GenBank/DDBJ databases">
        <title>Evolutionary Origins and Diversification of the Mycorrhizal Mutualists.</title>
        <authorList>
            <consortium name="DOE Joint Genome Institute"/>
            <consortium name="Mycorrhizal Genomics Consortium"/>
            <person name="Kohler A."/>
            <person name="Kuo A."/>
            <person name="Nagy L.G."/>
            <person name="Floudas D."/>
            <person name="Copeland A."/>
            <person name="Barry K.W."/>
            <person name="Cichocki N."/>
            <person name="Veneault-Fourrey C."/>
            <person name="LaButti K."/>
            <person name="Lindquist E.A."/>
            <person name="Lipzen A."/>
            <person name="Lundell T."/>
            <person name="Morin E."/>
            <person name="Murat C."/>
            <person name="Riley R."/>
            <person name="Ohm R."/>
            <person name="Sun H."/>
            <person name="Tunlid A."/>
            <person name="Henrissat B."/>
            <person name="Grigoriev I.V."/>
            <person name="Hibbett D.S."/>
            <person name="Martin F."/>
        </authorList>
    </citation>
    <scope>NUCLEOTIDE SEQUENCE [LARGE SCALE GENOMIC DNA]</scope>
    <source>
        <strain evidence="4 5">SS14</strain>
    </source>
</reference>
<evidence type="ECO:0000259" key="3">
    <source>
        <dbReference type="Pfam" id="PF00732"/>
    </source>
</evidence>
<proteinExistence type="inferred from homology"/>
<dbReference type="Proteomes" id="UP000054279">
    <property type="component" value="Unassembled WGS sequence"/>
</dbReference>
<feature type="domain" description="Glucose-methanol-choline oxidoreductase N-terminal" evidence="3">
    <location>
        <begin position="322"/>
        <end position="419"/>
    </location>
</feature>